<comment type="similarity">
    <text evidence="1 9">Belongs to the GHMP kinase family. IspE subfamily.</text>
</comment>
<evidence type="ECO:0000256" key="2">
    <source>
        <dbReference type="ARBA" id="ARBA00012052"/>
    </source>
</evidence>
<comment type="caution">
    <text evidence="9">Lacks conserved residue(s) required for the propagation of feature annotation.</text>
</comment>
<evidence type="ECO:0000256" key="1">
    <source>
        <dbReference type="ARBA" id="ARBA00009684"/>
    </source>
</evidence>
<dbReference type="Gene3D" id="3.30.70.890">
    <property type="entry name" value="GHMP kinase, C-terminal domain"/>
    <property type="match status" value="1"/>
</dbReference>
<dbReference type="GO" id="GO:0019288">
    <property type="term" value="P:isopentenyl diphosphate biosynthetic process, methylerythritol 4-phosphate pathway"/>
    <property type="evidence" value="ECO:0007669"/>
    <property type="project" value="UniProtKB-UniRule"/>
</dbReference>
<keyword evidence="5 9" id="KW-0547">Nucleotide-binding</keyword>
<proteinExistence type="inferred from homology"/>
<keyword evidence="4 9" id="KW-0808">Transferase</keyword>
<evidence type="ECO:0000259" key="11">
    <source>
        <dbReference type="Pfam" id="PF08544"/>
    </source>
</evidence>
<protein>
    <recommendedName>
        <fullName evidence="3 9">4-diphosphocytidyl-2-C-methyl-D-erythritol kinase</fullName>
        <shortName evidence="9">CMK</shortName>
        <ecNumber evidence="2 9">2.7.1.148</ecNumber>
    </recommendedName>
    <alternativeName>
        <fullName evidence="8 9">4-(cytidine-5'-diphospho)-2-C-methyl-D-erythritol kinase</fullName>
    </alternativeName>
</protein>
<keyword evidence="7 9" id="KW-0067">ATP-binding</keyword>
<evidence type="ECO:0000256" key="9">
    <source>
        <dbReference type="HAMAP-Rule" id="MF_00061"/>
    </source>
</evidence>
<evidence type="ECO:0000256" key="4">
    <source>
        <dbReference type="ARBA" id="ARBA00022679"/>
    </source>
</evidence>
<sequence length="315" mass="32701">MPREIAASAPGKVNLHLGVGEARADGYHDLVSVFHAVDRREVVRLRIDGDPVDGPVVASMRTTFFVDQPDEDIDGPGNLAWRAVEAVVARAGVAVPRVHIEVDKHVFVAGGMAGGSADAAAALVATNALVAEYGDPLPTEALRDLAAQLGADVPFSLMGGTALGTGRGDELVEMLSRGRLHWVFVNPKIGIPTGRAFSLLDDLRHGDPALVPHLNPTALSQALTSGDTSRVAAALHNDLEPAAVTMRPVLKRVLEAAGQAGRRALVSGSGPTVAVLCDNADAAHAAAGQLAEQFDGYEVFVAEGPDRGAVVEHVS</sequence>
<dbReference type="Proteomes" id="UP000554284">
    <property type="component" value="Unassembled WGS sequence"/>
</dbReference>
<dbReference type="NCBIfam" id="NF002870">
    <property type="entry name" value="PRK03188.1"/>
    <property type="match status" value="1"/>
</dbReference>
<evidence type="ECO:0000259" key="10">
    <source>
        <dbReference type="Pfam" id="PF00288"/>
    </source>
</evidence>
<dbReference type="EMBL" id="JBEPNZ010000001">
    <property type="protein sequence ID" value="MET3943291.1"/>
    <property type="molecule type" value="Genomic_DNA"/>
</dbReference>
<dbReference type="HAMAP" id="MF_00061">
    <property type="entry name" value="IspE"/>
    <property type="match status" value="1"/>
</dbReference>
<name>A0A7X6LPZ8_9CORY</name>
<evidence type="ECO:0000256" key="8">
    <source>
        <dbReference type="ARBA" id="ARBA00032554"/>
    </source>
</evidence>
<dbReference type="Proteomes" id="UP001549139">
    <property type="component" value="Unassembled WGS sequence"/>
</dbReference>
<accession>A0A7X6LPZ8</accession>
<dbReference type="GO" id="GO:0016114">
    <property type="term" value="P:terpenoid biosynthetic process"/>
    <property type="evidence" value="ECO:0007669"/>
    <property type="project" value="InterPro"/>
</dbReference>
<dbReference type="UniPathway" id="UPA00056">
    <property type="reaction ID" value="UER00094"/>
</dbReference>
<feature type="active site" evidence="9">
    <location>
        <position position="12"/>
    </location>
</feature>
<dbReference type="InterPro" id="IPR013750">
    <property type="entry name" value="GHMP_kinase_C_dom"/>
</dbReference>
<evidence type="ECO:0000256" key="3">
    <source>
        <dbReference type="ARBA" id="ARBA00017473"/>
    </source>
</evidence>
<dbReference type="EC" id="2.7.1.148" evidence="2 9"/>
<comment type="caution">
    <text evidence="13">The sequence shown here is derived from an EMBL/GenBank/DDBJ whole genome shotgun (WGS) entry which is preliminary data.</text>
</comment>
<dbReference type="Pfam" id="PF00288">
    <property type="entry name" value="GHMP_kinases_N"/>
    <property type="match status" value="1"/>
</dbReference>
<keyword evidence="6 9" id="KW-0418">Kinase</keyword>
<keyword evidence="9" id="KW-0414">Isoprene biosynthesis</keyword>
<evidence type="ECO:0000313" key="13">
    <source>
        <dbReference type="EMBL" id="NKY67856.1"/>
    </source>
</evidence>
<dbReference type="InterPro" id="IPR020568">
    <property type="entry name" value="Ribosomal_Su5_D2-typ_SF"/>
</dbReference>
<feature type="domain" description="GHMP kinase C-terminal" evidence="11">
    <location>
        <begin position="221"/>
        <end position="295"/>
    </location>
</feature>
<dbReference type="SUPFAM" id="SSF54211">
    <property type="entry name" value="Ribosomal protein S5 domain 2-like"/>
    <property type="match status" value="1"/>
</dbReference>
<reference evidence="12 15" key="2">
    <citation type="submission" date="2024-06" db="EMBL/GenBank/DDBJ databases">
        <title>Sequencing the genomes of 1000 actinobacteria strains.</title>
        <authorList>
            <person name="Klenk H.-P."/>
        </authorList>
    </citation>
    <scope>NUCLEOTIDE SEQUENCE [LARGE SCALE GENOMIC DNA]</scope>
    <source>
        <strain evidence="12 15">DSM 44265</strain>
    </source>
</reference>
<keyword evidence="15" id="KW-1185">Reference proteome</keyword>
<evidence type="ECO:0000256" key="7">
    <source>
        <dbReference type="ARBA" id="ARBA00022840"/>
    </source>
</evidence>
<evidence type="ECO:0000313" key="12">
    <source>
        <dbReference type="EMBL" id="MET3943291.1"/>
    </source>
</evidence>
<dbReference type="Pfam" id="PF08544">
    <property type="entry name" value="GHMP_kinases_C"/>
    <property type="match status" value="1"/>
</dbReference>
<feature type="domain" description="GHMP kinase N-terminal" evidence="10">
    <location>
        <begin position="78"/>
        <end position="160"/>
    </location>
</feature>
<dbReference type="PIRSF" id="PIRSF010376">
    <property type="entry name" value="IspE"/>
    <property type="match status" value="1"/>
</dbReference>
<reference evidence="13 14" key="1">
    <citation type="submission" date="2020-04" db="EMBL/GenBank/DDBJ databases">
        <title>MicrobeNet Type strains.</title>
        <authorList>
            <person name="Nicholson A.C."/>
        </authorList>
    </citation>
    <scope>NUCLEOTIDE SEQUENCE [LARGE SCALE GENOMIC DNA]</scope>
    <source>
        <strain evidence="13 14">ATCC 700355</strain>
    </source>
</reference>
<dbReference type="InterPro" id="IPR036554">
    <property type="entry name" value="GHMP_kinase_C_sf"/>
</dbReference>
<dbReference type="AlphaFoldDB" id="A0A7X6LPZ8"/>
<comment type="catalytic activity">
    <reaction evidence="9">
        <text>4-CDP-2-C-methyl-D-erythritol + ATP = 4-CDP-2-C-methyl-D-erythritol 2-phosphate + ADP + H(+)</text>
        <dbReference type="Rhea" id="RHEA:18437"/>
        <dbReference type="ChEBI" id="CHEBI:15378"/>
        <dbReference type="ChEBI" id="CHEBI:30616"/>
        <dbReference type="ChEBI" id="CHEBI:57823"/>
        <dbReference type="ChEBI" id="CHEBI:57919"/>
        <dbReference type="ChEBI" id="CHEBI:456216"/>
        <dbReference type="EC" id="2.7.1.148"/>
    </reaction>
</comment>
<dbReference type="InterPro" id="IPR004424">
    <property type="entry name" value="IspE"/>
</dbReference>
<dbReference type="PANTHER" id="PTHR43527">
    <property type="entry name" value="4-DIPHOSPHOCYTIDYL-2-C-METHYL-D-ERYTHRITOL KINASE, CHLOROPLASTIC"/>
    <property type="match status" value="1"/>
</dbReference>
<dbReference type="GO" id="GO:0050515">
    <property type="term" value="F:4-(cytidine 5'-diphospho)-2-C-methyl-D-erythritol kinase activity"/>
    <property type="evidence" value="ECO:0007669"/>
    <property type="project" value="UniProtKB-UniRule"/>
</dbReference>
<feature type="active site" evidence="9">
    <location>
        <position position="152"/>
    </location>
</feature>
<comment type="function">
    <text evidence="9">Catalyzes the phosphorylation of the position 2 hydroxy group of 4-diphosphocytidyl-2C-methyl-D-erythritol.</text>
</comment>
<dbReference type="EMBL" id="JAAXPF010000001">
    <property type="protein sequence ID" value="NKY67856.1"/>
    <property type="molecule type" value="Genomic_DNA"/>
</dbReference>
<evidence type="ECO:0000256" key="6">
    <source>
        <dbReference type="ARBA" id="ARBA00022777"/>
    </source>
</evidence>
<evidence type="ECO:0000313" key="14">
    <source>
        <dbReference type="Proteomes" id="UP000554284"/>
    </source>
</evidence>
<dbReference type="GO" id="GO:0005524">
    <property type="term" value="F:ATP binding"/>
    <property type="evidence" value="ECO:0007669"/>
    <property type="project" value="UniProtKB-UniRule"/>
</dbReference>
<dbReference type="InterPro" id="IPR006204">
    <property type="entry name" value="GHMP_kinase_N_dom"/>
</dbReference>
<evidence type="ECO:0000256" key="5">
    <source>
        <dbReference type="ARBA" id="ARBA00022741"/>
    </source>
</evidence>
<evidence type="ECO:0000313" key="15">
    <source>
        <dbReference type="Proteomes" id="UP001549139"/>
    </source>
</evidence>
<dbReference type="InterPro" id="IPR014721">
    <property type="entry name" value="Ribsml_uS5_D2-typ_fold_subgr"/>
</dbReference>
<dbReference type="PANTHER" id="PTHR43527:SF2">
    <property type="entry name" value="4-DIPHOSPHOCYTIDYL-2-C-METHYL-D-ERYTHRITOL KINASE, CHLOROPLASTIC"/>
    <property type="match status" value="1"/>
</dbReference>
<organism evidence="13 14">
    <name type="scientific">Corynebacterium mucifaciens</name>
    <dbReference type="NCBI Taxonomy" id="57171"/>
    <lineage>
        <taxon>Bacteria</taxon>
        <taxon>Bacillati</taxon>
        <taxon>Actinomycetota</taxon>
        <taxon>Actinomycetes</taxon>
        <taxon>Mycobacteriales</taxon>
        <taxon>Corynebacteriaceae</taxon>
        <taxon>Corynebacterium</taxon>
    </lineage>
</organism>
<dbReference type="RefSeq" id="WP_168683410.1">
    <property type="nucleotide sequence ID" value="NZ_JAAXPF010000001.1"/>
</dbReference>
<gene>
    <name evidence="9" type="primary">ispE</name>
    <name evidence="13" type="ORF">HF989_00440</name>
    <name evidence="12" type="ORF">JOF50_000090</name>
</gene>
<comment type="pathway">
    <text evidence="9">Isoprenoid biosynthesis; isopentenyl diphosphate biosynthesis via DXP pathway; isopentenyl diphosphate from 1-deoxy-D-xylulose 5-phosphate: step 3/6.</text>
</comment>
<dbReference type="Gene3D" id="3.30.230.10">
    <property type="match status" value="1"/>
</dbReference>
<dbReference type="SUPFAM" id="SSF55060">
    <property type="entry name" value="GHMP Kinase, C-terminal domain"/>
    <property type="match status" value="1"/>
</dbReference>